<evidence type="ECO:0000313" key="1">
    <source>
        <dbReference type="EMBL" id="AWB47117.1"/>
    </source>
</evidence>
<organism evidence="1 2">
    <name type="scientific">Paragemmobacter aquarius</name>
    <dbReference type="NCBI Taxonomy" id="2169400"/>
    <lineage>
        <taxon>Bacteria</taxon>
        <taxon>Pseudomonadati</taxon>
        <taxon>Pseudomonadota</taxon>
        <taxon>Alphaproteobacteria</taxon>
        <taxon>Rhodobacterales</taxon>
        <taxon>Paracoccaceae</taxon>
        <taxon>Paragemmobacter</taxon>
    </lineage>
</organism>
<sequence length="157" mass="18383">MYRQFSEKEVERIQAFSKTDAYLTGAGSSRFYLAYIIENELALENHKLKFELLLNGFWYDSASTYKDDTFFDAAFKEGKRYIETTEPDQQAFIRAVFAFARVTRGEKEVALRQIERVRSSSGYKDSFLPKYLLLLEKCANKPEAPDCQPDYEFEEQN</sequence>
<protein>
    <submittedName>
        <fullName evidence="1">Uncharacterized protein</fullName>
    </submittedName>
</protein>
<evidence type="ECO:0000313" key="2">
    <source>
        <dbReference type="Proteomes" id="UP000244496"/>
    </source>
</evidence>
<dbReference type="AlphaFoldDB" id="A0A2S0UH11"/>
<keyword evidence="2" id="KW-1185">Reference proteome</keyword>
<name>A0A2S0UH11_9RHOB</name>
<dbReference type="KEGG" id="geh:HYN69_00040"/>
<accession>A0A2S0UH11</accession>
<gene>
    <name evidence="1" type="ORF">HYN69_00040</name>
</gene>
<dbReference type="EMBL" id="CP028918">
    <property type="protein sequence ID" value="AWB47117.1"/>
    <property type="molecule type" value="Genomic_DNA"/>
</dbReference>
<dbReference type="Proteomes" id="UP000244496">
    <property type="component" value="Chromosome"/>
</dbReference>
<reference evidence="1 2" key="1">
    <citation type="submission" date="2018-04" db="EMBL/GenBank/DDBJ databases">
        <title>Genome sequencing of Gemmobacter.</title>
        <authorList>
            <person name="Yi H."/>
            <person name="Baek M.-G."/>
        </authorList>
    </citation>
    <scope>NUCLEOTIDE SEQUENCE [LARGE SCALE GENOMIC DNA]</scope>
    <source>
        <strain evidence="1 2">HYN0069</strain>
    </source>
</reference>
<proteinExistence type="predicted"/>